<sequence length="1289" mass="146593">MDINSLLSPQDSPANEATPNTSSPHLSPSKNSTRPTVQQRKSSGLSQEVTPDQITSLPSPSAQYFPRTTQQPSRSPLESRSPLLQHTNTQPPLSRNTSTPQMDTLADLAAMQHQQHSARQTAGTLHSPSITAAQVAAAQMATATRYAHFVKINLQSLVTLTDVEQLNKTSATIHDNTVNYGAHTQLIKLLHKGFLNHVRPEGPDADYVADAHTYELLADLRKAREDMDAIYPLGEDLWCEWINDEKGLARIMEERSSVVDLCIRATSDEPSSVKLWRLYGDYVYLLYATAHSLPDGEQNWSDEERMIAKERFPWTTVSRVWEEGVLKTQWRLNDSNMVWDRYIEILTSEHERGNPNVTYREHLQELYTTRLTQPHATWEKTFSNFSTFISKTANQEQWEAIMESTQKRASSAKQQWQIRDPFEIKISTCQDNPNARDDEWQAYSEYLDWEVKKKGIFSGHLIVGLFERAITRFFAEATLWEDYVSYLLEHNATPQEVIAVLERATRHCPWSGTLWSHRLLELEKDHRGFDEIEQVKHKATRTGILELASIEELLKVYNTWCGFLRRRAFEHETNSEDNYDIAEMGIRAALEHVEEVGEQLYGKDKFSGDPQYRLERIHIKFLMQGGDNDAARAIWKTLIDRHRDSYDFWYRWYIWEMMVWAKTTTGTSHQLMIQAPIQATSILKEALKHVDTMDFPEQLVVVLTHHCEQHEAVHEIQNAYILIRELTKKIQKRREQETAYYQQQEAAGAAEQTAGAADDADVTMANATTTAHTSAGKRKFSTGPDHETSKKIRIEAGQEQIEDDAIDDQSSQRARDRENTMIIATRLPHNSTSNDVRKFFSGFGEVVSIELIEDNEDGTMIALVEFETKSEAEYAVVNGTVKEFLGENIQIEDATGSTLWVTNYPPSFHNEEKIKGLFGQQGWKVLKVRLPSLKYNKNRRFCYAQFRNRETAQTAVKETDGTKPPSVGDWDKNLVVKVSDPNDALPRNRSIYEGRELYVHNLNFSMTEDDLRKLFAEFGKVESARIPAKRTNTGWTKNKSRGYGFVVFEKPEEAQEAIEVLNETECMGRTIKVEIASEGNRKRWASSVPPAAPATATDTNGHDDQDNEDVHMNGTEDKPAAEFEYSRETYRTVAERQLFLINIPDTVNDATLREWLEKWGTIKVLTLRPDHRGARVEYNSVSDAGRAEMEIPGEQKQFVEGQVVKVVDKPEFWKSKAEENGGGSGRSMMPATIIRRPAPRGGRGVGRGGHRGGLGVRRFVGERKEDAGEAGGKSNADFRDLVLGGGKKE</sequence>
<dbReference type="GO" id="GO:0006396">
    <property type="term" value="P:RNA processing"/>
    <property type="evidence" value="ECO:0007669"/>
    <property type="project" value="InterPro"/>
</dbReference>
<name>A0A9P4IH29_9PEZI</name>
<feature type="compositionally biased region" description="Basic and acidic residues" evidence="4">
    <location>
        <begin position="1276"/>
        <end position="1289"/>
    </location>
</feature>
<dbReference type="PROSITE" id="PS50102">
    <property type="entry name" value="RRM"/>
    <property type="match status" value="4"/>
</dbReference>
<evidence type="ECO:0000259" key="5">
    <source>
        <dbReference type="PROSITE" id="PS50102"/>
    </source>
</evidence>
<organism evidence="6 7">
    <name type="scientific">Rhizodiscina lignyota</name>
    <dbReference type="NCBI Taxonomy" id="1504668"/>
    <lineage>
        <taxon>Eukaryota</taxon>
        <taxon>Fungi</taxon>
        <taxon>Dikarya</taxon>
        <taxon>Ascomycota</taxon>
        <taxon>Pezizomycotina</taxon>
        <taxon>Dothideomycetes</taxon>
        <taxon>Pleosporomycetidae</taxon>
        <taxon>Aulographales</taxon>
        <taxon>Rhizodiscinaceae</taxon>
        <taxon>Rhizodiscina</taxon>
    </lineage>
</organism>
<feature type="compositionally biased region" description="Polar residues" evidence="4">
    <location>
        <begin position="1"/>
        <end position="69"/>
    </location>
</feature>
<feature type="region of interest" description="Disordered" evidence="4">
    <location>
        <begin position="1082"/>
        <end position="1121"/>
    </location>
</feature>
<dbReference type="InterPro" id="IPR031766">
    <property type="entry name" value="RRM_occluded"/>
</dbReference>
<feature type="region of interest" description="Disordered" evidence="4">
    <location>
        <begin position="769"/>
        <end position="815"/>
    </location>
</feature>
<evidence type="ECO:0000313" key="6">
    <source>
        <dbReference type="EMBL" id="KAF2099517.1"/>
    </source>
</evidence>
<keyword evidence="2 3" id="KW-0694">RNA-binding</keyword>
<feature type="region of interest" description="Disordered" evidence="4">
    <location>
        <begin position="1235"/>
        <end position="1289"/>
    </location>
</feature>
<dbReference type="SMART" id="SM00360">
    <property type="entry name" value="RRM"/>
    <property type="match status" value="4"/>
</dbReference>
<feature type="compositionally biased region" description="Gly residues" evidence="4">
    <location>
        <begin position="1241"/>
        <end position="1255"/>
    </location>
</feature>
<evidence type="ECO:0000313" key="7">
    <source>
        <dbReference type="Proteomes" id="UP000799772"/>
    </source>
</evidence>
<feature type="domain" description="RRM" evidence="5">
    <location>
        <begin position="1136"/>
        <end position="1211"/>
    </location>
</feature>
<feature type="domain" description="RRM" evidence="5">
    <location>
        <begin position="820"/>
        <end position="896"/>
    </location>
</feature>
<dbReference type="SMART" id="SM00386">
    <property type="entry name" value="HAT"/>
    <property type="match status" value="4"/>
</dbReference>
<evidence type="ECO:0000256" key="2">
    <source>
        <dbReference type="ARBA" id="ARBA00022884"/>
    </source>
</evidence>
<dbReference type="EMBL" id="ML978125">
    <property type="protein sequence ID" value="KAF2099517.1"/>
    <property type="molecule type" value="Genomic_DNA"/>
</dbReference>
<gene>
    <name evidence="6" type="ORF">NA57DRAFT_38059</name>
</gene>
<reference evidence="6" key="1">
    <citation type="journal article" date="2020" name="Stud. Mycol.">
        <title>101 Dothideomycetes genomes: a test case for predicting lifestyles and emergence of pathogens.</title>
        <authorList>
            <person name="Haridas S."/>
            <person name="Albert R."/>
            <person name="Binder M."/>
            <person name="Bloem J."/>
            <person name="Labutti K."/>
            <person name="Salamov A."/>
            <person name="Andreopoulos B."/>
            <person name="Baker S."/>
            <person name="Barry K."/>
            <person name="Bills G."/>
            <person name="Bluhm B."/>
            <person name="Cannon C."/>
            <person name="Castanera R."/>
            <person name="Culley D."/>
            <person name="Daum C."/>
            <person name="Ezra D."/>
            <person name="Gonzalez J."/>
            <person name="Henrissat B."/>
            <person name="Kuo A."/>
            <person name="Liang C."/>
            <person name="Lipzen A."/>
            <person name="Lutzoni F."/>
            <person name="Magnuson J."/>
            <person name="Mondo S."/>
            <person name="Nolan M."/>
            <person name="Ohm R."/>
            <person name="Pangilinan J."/>
            <person name="Park H.-J."/>
            <person name="Ramirez L."/>
            <person name="Alfaro M."/>
            <person name="Sun H."/>
            <person name="Tritt A."/>
            <person name="Yoshinaga Y."/>
            <person name="Zwiers L.-H."/>
            <person name="Turgeon B."/>
            <person name="Goodwin S."/>
            <person name="Spatafora J."/>
            <person name="Crous P."/>
            <person name="Grigoriev I."/>
        </authorList>
    </citation>
    <scope>NUCLEOTIDE SEQUENCE</scope>
    <source>
        <strain evidence="6">CBS 133067</strain>
    </source>
</reference>
<feature type="compositionally biased region" description="Basic and acidic residues" evidence="4">
    <location>
        <begin position="784"/>
        <end position="796"/>
    </location>
</feature>
<dbReference type="InterPro" id="IPR050502">
    <property type="entry name" value="Euk_RNA-bind_prot"/>
</dbReference>
<evidence type="ECO:0000256" key="4">
    <source>
        <dbReference type="SAM" id="MobiDB-lite"/>
    </source>
</evidence>
<dbReference type="PANTHER" id="PTHR48025">
    <property type="entry name" value="OS02G0815200 PROTEIN"/>
    <property type="match status" value="1"/>
</dbReference>
<feature type="domain" description="RRM" evidence="5">
    <location>
        <begin position="897"/>
        <end position="981"/>
    </location>
</feature>
<dbReference type="Gene3D" id="1.25.40.10">
    <property type="entry name" value="Tetratricopeptide repeat domain"/>
    <property type="match status" value="2"/>
</dbReference>
<feature type="domain" description="RRM" evidence="5">
    <location>
        <begin position="995"/>
        <end position="1078"/>
    </location>
</feature>
<dbReference type="Pfam" id="PF16842">
    <property type="entry name" value="RRM_occluded"/>
    <property type="match status" value="1"/>
</dbReference>
<feature type="compositionally biased region" description="Basic and acidic residues" evidence="4">
    <location>
        <begin position="1100"/>
        <end position="1121"/>
    </location>
</feature>
<dbReference type="InterPro" id="IPR035979">
    <property type="entry name" value="RBD_domain_sf"/>
</dbReference>
<dbReference type="PANTHER" id="PTHR48025:SF1">
    <property type="entry name" value="RRM DOMAIN-CONTAINING PROTEIN"/>
    <property type="match status" value="1"/>
</dbReference>
<protein>
    <recommendedName>
        <fullName evidence="5">RRM domain-containing protein</fullName>
    </recommendedName>
</protein>
<dbReference type="Pfam" id="PF00076">
    <property type="entry name" value="RRM_1"/>
    <property type="match status" value="3"/>
</dbReference>
<keyword evidence="1" id="KW-0677">Repeat</keyword>
<dbReference type="SUPFAM" id="SSF54928">
    <property type="entry name" value="RNA-binding domain, RBD"/>
    <property type="match status" value="2"/>
</dbReference>
<dbReference type="InterPro" id="IPR003107">
    <property type="entry name" value="HAT"/>
</dbReference>
<dbReference type="Gene3D" id="3.30.70.330">
    <property type="match status" value="4"/>
</dbReference>
<keyword evidence="7" id="KW-1185">Reference proteome</keyword>
<comment type="caution">
    <text evidence="6">The sequence shown here is derived from an EMBL/GenBank/DDBJ whole genome shotgun (WGS) entry which is preliminary data.</text>
</comment>
<proteinExistence type="predicted"/>
<dbReference type="Proteomes" id="UP000799772">
    <property type="component" value="Unassembled WGS sequence"/>
</dbReference>
<dbReference type="InterPro" id="IPR000504">
    <property type="entry name" value="RRM_dom"/>
</dbReference>
<accession>A0A9P4IH29</accession>
<feature type="compositionally biased region" description="Polar residues" evidence="4">
    <location>
        <begin position="86"/>
        <end position="100"/>
    </location>
</feature>
<evidence type="ECO:0000256" key="1">
    <source>
        <dbReference type="ARBA" id="ARBA00022737"/>
    </source>
</evidence>
<dbReference type="OrthoDB" id="360390at2759"/>
<feature type="region of interest" description="Disordered" evidence="4">
    <location>
        <begin position="1"/>
        <end position="100"/>
    </location>
</feature>
<dbReference type="SUPFAM" id="SSF48452">
    <property type="entry name" value="TPR-like"/>
    <property type="match status" value="1"/>
</dbReference>
<dbReference type="GO" id="GO:0005634">
    <property type="term" value="C:nucleus"/>
    <property type="evidence" value="ECO:0007669"/>
    <property type="project" value="TreeGrafter"/>
</dbReference>
<dbReference type="InterPro" id="IPR012677">
    <property type="entry name" value="Nucleotide-bd_a/b_plait_sf"/>
</dbReference>
<dbReference type="GO" id="GO:0003729">
    <property type="term" value="F:mRNA binding"/>
    <property type="evidence" value="ECO:0007669"/>
    <property type="project" value="TreeGrafter"/>
</dbReference>
<dbReference type="InterPro" id="IPR011990">
    <property type="entry name" value="TPR-like_helical_dom_sf"/>
</dbReference>
<dbReference type="CDD" id="cd00590">
    <property type="entry name" value="RRM_SF"/>
    <property type="match status" value="1"/>
</dbReference>
<evidence type="ECO:0000256" key="3">
    <source>
        <dbReference type="PROSITE-ProRule" id="PRU00176"/>
    </source>
</evidence>
<feature type="compositionally biased region" description="Low complexity" evidence="4">
    <location>
        <begin position="70"/>
        <end position="85"/>
    </location>
</feature>